<dbReference type="InterPro" id="IPR008802">
    <property type="entry name" value="REF"/>
</dbReference>
<dbReference type="PANTHER" id="PTHR33732:SF2">
    <property type="entry name" value="REF_SRPP-LIKE PROTEIN"/>
    <property type="match status" value="1"/>
</dbReference>
<sequence>METETKNRELKLKRLGFVQIAAINSMICALNLYEYAKQNSGPLRSTVGAVEGAVIAVVGPVYDKFKDVPVTLLVFLDDKVDEASHKFDERAPPLAKQVVSQAHRAVLKATEVAKTLVHKAQTGGPKEAIHYAAEENKQLLLNGTVDAWSRLNKIPTIHKAADLAVPTAAQWSEKYNKVVVDMKHKGYPVVGYLPVVPIEKISEAFKAGEEKKESDPLSAAPAAE</sequence>
<comment type="similarity">
    <text evidence="1">Belongs to the REF/SRPP family.</text>
</comment>
<reference evidence="2 3" key="1">
    <citation type="submission" date="2023-12" db="EMBL/GenBank/DDBJ databases">
        <title>A high-quality genome assembly for Dillenia turbinata (Dilleniales).</title>
        <authorList>
            <person name="Chanderbali A."/>
        </authorList>
    </citation>
    <scope>NUCLEOTIDE SEQUENCE [LARGE SCALE GENOMIC DNA]</scope>
    <source>
        <strain evidence="2">LSX21</strain>
        <tissue evidence="2">Leaf</tissue>
    </source>
</reference>
<proteinExistence type="inferred from homology"/>
<dbReference type="EMBL" id="JBAMMX010000011">
    <property type="protein sequence ID" value="KAK6930819.1"/>
    <property type="molecule type" value="Genomic_DNA"/>
</dbReference>
<evidence type="ECO:0000313" key="3">
    <source>
        <dbReference type="Proteomes" id="UP001370490"/>
    </source>
</evidence>
<dbReference type="AlphaFoldDB" id="A0AAN8VCA1"/>
<organism evidence="2 3">
    <name type="scientific">Dillenia turbinata</name>
    <dbReference type="NCBI Taxonomy" id="194707"/>
    <lineage>
        <taxon>Eukaryota</taxon>
        <taxon>Viridiplantae</taxon>
        <taxon>Streptophyta</taxon>
        <taxon>Embryophyta</taxon>
        <taxon>Tracheophyta</taxon>
        <taxon>Spermatophyta</taxon>
        <taxon>Magnoliopsida</taxon>
        <taxon>eudicotyledons</taxon>
        <taxon>Gunneridae</taxon>
        <taxon>Pentapetalae</taxon>
        <taxon>Dilleniales</taxon>
        <taxon>Dilleniaceae</taxon>
        <taxon>Dillenia</taxon>
    </lineage>
</organism>
<dbReference type="PANTHER" id="PTHR33732">
    <property type="entry name" value="REF/SRPP-LIKE PROTEIN OS05G0151300/LOC_OS05G05940"/>
    <property type="match status" value="1"/>
</dbReference>
<evidence type="ECO:0000313" key="2">
    <source>
        <dbReference type="EMBL" id="KAK6930819.1"/>
    </source>
</evidence>
<keyword evidence="2" id="KW-0251">Elongation factor</keyword>
<dbReference type="GO" id="GO:0003746">
    <property type="term" value="F:translation elongation factor activity"/>
    <property type="evidence" value="ECO:0007669"/>
    <property type="project" value="UniProtKB-KW"/>
</dbReference>
<dbReference type="Proteomes" id="UP001370490">
    <property type="component" value="Unassembled WGS sequence"/>
</dbReference>
<dbReference type="Pfam" id="PF05755">
    <property type="entry name" value="REF"/>
    <property type="match status" value="1"/>
</dbReference>
<keyword evidence="3" id="KW-1185">Reference proteome</keyword>
<evidence type="ECO:0000256" key="1">
    <source>
        <dbReference type="ARBA" id="ARBA00009737"/>
    </source>
</evidence>
<accession>A0AAN8VCA1</accession>
<keyword evidence="2" id="KW-0648">Protein biosynthesis</keyword>
<protein>
    <submittedName>
        <fullName evidence="2">Rubber elongation factor</fullName>
    </submittedName>
</protein>
<gene>
    <name evidence="2" type="ORF">RJ641_002612</name>
</gene>
<comment type="caution">
    <text evidence="2">The sequence shown here is derived from an EMBL/GenBank/DDBJ whole genome shotgun (WGS) entry which is preliminary data.</text>
</comment>
<name>A0AAN8VCA1_9MAGN</name>